<accession>A0A642V942</accession>
<proteinExistence type="predicted"/>
<protein>
    <recommendedName>
        <fullName evidence="3">Reverse transcriptase Ty1/copia-type domain-containing protein</fullName>
    </recommendedName>
</protein>
<organism evidence="1 2">
    <name type="scientific">Trichomonascus ciferrii</name>
    <dbReference type="NCBI Taxonomy" id="44093"/>
    <lineage>
        <taxon>Eukaryota</taxon>
        <taxon>Fungi</taxon>
        <taxon>Dikarya</taxon>
        <taxon>Ascomycota</taxon>
        <taxon>Saccharomycotina</taxon>
        <taxon>Dipodascomycetes</taxon>
        <taxon>Dipodascales</taxon>
        <taxon>Trichomonascaceae</taxon>
        <taxon>Trichomonascus</taxon>
        <taxon>Trichomonascus ciferrii complex</taxon>
    </lineage>
</organism>
<gene>
    <name evidence="1" type="ORF">TRICI_002058</name>
</gene>
<dbReference type="AlphaFoldDB" id="A0A642V942"/>
<comment type="caution">
    <text evidence="1">The sequence shown here is derived from an EMBL/GenBank/DDBJ whole genome shotgun (WGS) entry which is preliminary data.</text>
</comment>
<name>A0A642V942_9ASCO</name>
<evidence type="ECO:0000313" key="2">
    <source>
        <dbReference type="Proteomes" id="UP000761534"/>
    </source>
</evidence>
<dbReference type="CDD" id="cd09272">
    <property type="entry name" value="RNase_HI_RT_Ty1"/>
    <property type="match status" value="1"/>
</dbReference>
<dbReference type="VEuPathDB" id="FungiDB:TRICI_002058"/>
<reference evidence="1" key="1">
    <citation type="journal article" date="2019" name="G3 (Bethesda)">
        <title>Genome Assemblies of Two Rare Opportunistic Yeast Pathogens: Diutina rugosa (syn. Candida rugosa) and Trichomonascus ciferrii (syn. Candida ciferrii).</title>
        <authorList>
            <person name="Mixao V."/>
            <person name="Saus E."/>
            <person name="Hansen A.P."/>
            <person name="Lass-Florl C."/>
            <person name="Gabaldon T."/>
        </authorList>
    </citation>
    <scope>NUCLEOTIDE SEQUENCE</scope>
    <source>
        <strain evidence="1">CBS 4856</strain>
    </source>
</reference>
<keyword evidence="2" id="KW-1185">Reference proteome</keyword>
<evidence type="ECO:0000313" key="1">
    <source>
        <dbReference type="EMBL" id="KAA8915806.1"/>
    </source>
</evidence>
<dbReference type="OrthoDB" id="5423336at2759"/>
<dbReference type="EMBL" id="SWFS01000139">
    <property type="protein sequence ID" value="KAA8915806.1"/>
    <property type="molecule type" value="Genomic_DNA"/>
</dbReference>
<evidence type="ECO:0008006" key="3">
    <source>
        <dbReference type="Google" id="ProtNLM"/>
    </source>
</evidence>
<sequence length="85" mass="10086">MNLKIPIPMKIYSNNNGSKSIAENPVYHHRTNHIDIRHYFIREKVKKQIIEIVHIDTQEMLADIFTKNIGRVVFEKLRDKMSLVL</sequence>
<dbReference type="Proteomes" id="UP000761534">
    <property type="component" value="Unassembled WGS sequence"/>
</dbReference>